<feature type="region of interest" description="Disordered" evidence="3">
    <location>
        <begin position="431"/>
        <end position="470"/>
    </location>
</feature>
<sequence>MPYLREFAVDDIRGSSMLVRGLATDRVNGSEGSQYFVDYHFRDHEKVEQRFREYALGTSLTSPVLSVNTLIEELQTLPKQYVDQSRFACARQVYLSGLALGIMPDVRVFNELLQYAVRKNTTGDTDMARTAFDMRFVIDQALMYGVQLDTTSYNLLMGQHVQVDDVNGAFSLYQKMRMLGVPRDLKTYEILIQGACRSLDHQGRVKPLWDAMVEDKIDPGHSFAPYLIECEKLRENWSGGIRIYDDIPESERTMAHRRCVLDLVVAGSHYDEACKYIDELLAFEEVKTDKEMVRELYTQGLLVAARTGRKEAAIEFMKSLARKDVQPHFLHLGDILSALLDRPELYPIAIVLSDRTMKYTIRQEEAHRLLELYCNMDDRARAKEVMRMMNERGSSTSLARGMFRRAFGDDNSKTSLAGEDSAAASAEATALMTPDMSGTQPSAKTDTETSAKTDAETSAKTDTASGNMTGNAAEVAVQSVREEQAEGAVEEMIHGLSGTGPVAGSGESGEAVAGADSGETAGTSEKAGDGSSVNSSQAEGKDSESATQAETSDPVAAAEAEASDTAAAAEAEAGDAAAAAKAEASDAAVAAEAEASDAVVGAKAESDGAATMAEAASGDAAVSATSNSGDEAAQTSMAKQG</sequence>
<accession>A0A5J4YVD1</accession>
<dbReference type="InterPro" id="IPR051240">
    <property type="entry name" value="Mito_RNA-Proc/Resp"/>
</dbReference>
<keyword evidence="1" id="KW-0677">Repeat</keyword>
<feature type="compositionally biased region" description="Polar residues" evidence="3">
    <location>
        <begin position="460"/>
        <end position="470"/>
    </location>
</feature>
<feature type="compositionally biased region" description="Basic and acidic residues" evidence="3">
    <location>
        <begin position="445"/>
        <end position="459"/>
    </location>
</feature>
<dbReference type="GO" id="GO:0003729">
    <property type="term" value="F:mRNA binding"/>
    <property type="evidence" value="ECO:0007669"/>
    <property type="project" value="TreeGrafter"/>
</dbReference>
<evidence type="ECO:0008006" key="6">
    <source>
        <dbReference type="Google" id="ProtNLM"/>
    </source>
</evidence>
<evidence type="ECO:0000313" key="5">
    <source>
        <dbReference type="Proteomes" id="UP000324585"/>
    </source>
</evidence>
<dbReference type="InterPro" id="IPR011990">
    <property type="entry name" value="TPR-like_helical_dom_sf"/>
</dbReference>
<feature type="compositionally biased region" description="Gly residues" evidence="3">
    <location>
        <begin position="497"/>
        <end position="507"/>
    </location>
</feature>
<dbReference type="AlphaFoldDB" id="A0A5J4YVD1"/>
<reference evidence="5" key="1">
    <citation type="journal article" date="2019" name="Nat. Commun.">
        <title>Expansion of phycobilisome linker gene families in mesophilic red algae.</title>
        <authorList>
            <person name="Lee J."/>
            <person name="Kim D."/>
            <person name="Bhattacharya D."/>
            <person name="Yoon H.S."/>
        </authorList>
    </citation>
    <scope>NUCLEOTIDE SEQUENCE [LARGE SCALE GENOMIC DNA]</scope>
    <source>
        <strain evidence="5">CCMP 1328</strain>
    </source>
</reference>
<dbReference type="Gene3D" id="1.25.40.10">
    <property type="entry name" value="Tetratricopeptide repeat domain"/>
    <property type="match status" value="1"/>
</dbReference>
<evidence type="ECO:0000313" key="4">
    <source>
        <dbReference type="EMBL" id="KAA8494664.1"/>
    </source>
</evidence>
<proteinExistence type="predicted"/>
<dbReference type="Pfam" id="PF13041">
    <property type="entry name" value="PPR_2"/>
    <property type="match status" value="1"/>
</dbReference>
<feature type="compositionally biased region" description="Polar residues" evidence="3">
    <location>
        <begin position="627"/>
        <end position="641"/>
    </location>
</feature>
<feature type="repeat" description="PPR" evidence="2">
    <location>
        <begin position="149"/>
        <end position="183"/>
    </location>
</feature>
<feature type="region of interest" description="Disordered" evidence="3">
    <location>
        <begin position="495"/>
        <end position="605"/>
    </location>
</feature>
<dbReference type="InterPro" id="IPR002885">
    <property type="entry name" value="PPR_rpt"/>
</dbReference>
<organism evidence="4 5">
    <name type="scientific">Porphyridium purpureum</name>
    <name type="common">Red alga</name>
    <name type="synonym">Porphyridium cruentum</name>
    <dbReference type="NCBI Taxonomy" id="35688"/>
    <lineage>
        <taxon>Eukaryota</taxon>
        <taxon>Rhodophyta</taxon>
        <taxon>Bangiophyceae</taxon>
        <taxon>Porphyridiales</taxon>
        <taxon>Porphyridiaceae</taxon>
        <taxon>Porphyridium</taxon>
    </lineage>
</organism>
<dbReference type="PROSITE" id="PS51375">
    <property type="entry name" value="PPR"/>
    <property type="match status" value="1"/>
</dbReference>
<dbReference type="PANTHER" id="PTHR47933">
    <property type="entry name" value="PENTATRICOPEPTIDE REPEAT-CONTAINING PROTEIN 1, MITOCHONDRIAL"/>
    <property type="match status" value="1"/>
</dbReference>
<gene>
    <name evidence="4" type="ORF">FVE85_2905</name>
</gene>
<feature type="region of interest" description="Disordered" evidence="3">
    <location>
        <begin position="620"/>
        <end position="641"/>
    </location>
</feature>
<feature type="compositionally biased region" description="Low complexity" evidence="3">
    <location>
        <begin position="555"/>
        <end position="602"/>
    </location>
</feature>
<name>A0A5J4YVD1_PORPP</name>
<dbReference type="EMBL" id="VRMN01000004">
    <property type="protein sequence ID" value="KAA8494664.1"/>
    <property type="molecule type" value="Genomic_DNA"/>
</dbReference>
<evidence type="ECO:0000256" key="1">
    <source>
        <dbReference type="ARBA" id="ARBA00022737"/>
    </source>
</evidence>
<dbReference type="PANTHER" id="PTHR47933:SF11">
    <property type="entry name" value="PENTATRICOPEPTIDE REPEAT-CONTAINING PROTEIN 2"/>
    <property type="match status" value="1"/>
</dbReference>
<keyword evidence="5" id="KW-1185">Reference proteome</keyword>
<dbReference type="OrthoDB" id="726314at2759"/>
<feature type="compositionally biased region" description="Low complexity" evidence="3">
    <location>
        <begin position="508"/>
        <end position="519"/>
    </location>
</feature>
<evidence type="ECO:0000256" key="3">
    <source>
        <dbReference type="SAM" id="MobiDB-lite"/>
    </source>
</evidence>
<dbReference type="Proteomes" id="UP000324585">
    <property type="component" value="Unassembled WGS sequence"/>
</dbReference>
<protein>
    <recommendedName>
        <fullName evidence="6">Pentatricopeptide repeat-containing protein</fullName>
    </recommendedName>
</protein>
<comment type="caution">
    <text evidence="4">The sequence shown here is derived from an EMBL/GenBank/DDBJ whole genome shotgun (WGS) entry which is preliminary data.</text>
</comment>
<evidence type="ECO:0000256" key="2">
    <source>
        <dbReference type="PROSITE-ProRule" id="PRU00708"/>
    </source>
</evidence>